<dbReference type="EMBL" id="CAJVQB010006851">
    <property type="protein sequence ID" value="CAG8692585.1"/>
    <property type="molecule type" value="Genomic_DNA"/>
</dbReference>
<evidence type="ECO:0000313" key="1">
    <source>
        <dbReference type="EMBL" id="CAG8692585.1"/>
    </source>
</evidence>
<dbReference type="Proteomes" id="UP000789901">
    <property type="component" value="Unassembled WGS sequence"/>
</dbReference>
<comment type="caution">
    <text evidence="1">The sequence shown here is derived from an EMBL/GenBank/DDBJ whole genome shotgun (WGS) entry which is preliminary data.</text>
</comment>
<evidence type="ECO:0000313" key="2">
    <source>
        <dbReference type="Proteomes" id="UP000789901"/>
    </source>
</evidence>
<organism evidence="1 2">
    <name type="scientific">Gigaspora margarita</name>
    <dbReference type="NCBI Taxonomy" id="4874"/>
    <lineage>
        <taxon>Eukaryota</taxon>
        <taxon>Fungi</taxon>
        <taxon>Fungi incertae sedis</taxon>
        <taxon>Mucoromycota</taxon>
        <taxon>Glomeromycotina</taxon>
        <taxon>Glomeromycetes</taxon>
        <taxon>Diversisporales</taxon>
        <taxon>Gigasporaceae</taxon>
        <taxon>Gigaspora</taxon>
    </lineage>
</organism>
<name>A0ABN7UX93_GIGMA</name>
<proteinExistence type="predicted"/>
<protein>
    <submittedName>
        <fullName evidence="1">16509_t:CDS:1</fullName>
    </submittedName>
</protein>
<sequence length="89" mass="10109">MQDINTYPIRCTNIVDSSQLDIDINNNSVRQYVICNLKANQAAAVLYGTPVKSPSNHQDSTPYNYYSFMAAVEKNWYLGCLKNDCTYIC</sequence>
<keyword evidence="2" id="KW-1185">Reference proteome</keyword>
<gene>
    <name evidence="1" type="ORF">GMARGA_LOCUS11613</name>
</gene>
<accession>A0ABN7UX93</accession>
<reference evidence="1 2" key="1">
    <citation type="submission" date="2021-06" db="EMBL/GenBank/DDBJ databases">
        <authorList>
            <person name="Kallberg Y."/>
            <person name="Tangrot J."/>
            <person name="Rosling A."/>
        </authorList>
    </citation>
    <scope>NUCLEOTIDE SEQUENCE [LARGE SCALE GENOMIC DNA]</scope>
    <source>
        <strain evidence="1 2">120-4 pot B 10/14</strain>
    </source>
</reference>